<gene>
    <name evidence="1" type="ORF">GBK04_04495</name>
</gene>
<dbReference type="Proteomes" id="UP000479293">
    <property type="component" value="Unassembled WGS sequence"/>
</dbReference>
<reference evidence="1 2" key="1">
    <citation type="submission" date="2019-10" db="EMBL/GenBank/DDBJ databases">
        <title>Draft Genome Sequence of Cytophagaceae sp. SJW1-29.</title>
        <authorList>
            <person name="Choi A."/>
        </authorList>
    </citation>
    <scope>NUCLEOTIDE SEQUENCE [LARGE SCALE GENOMIC DNA]</scope>
    <source>
        <strain evidence="1 2">SJW1-29</strain>
    </source>
</reference>
<comment type="caution">
    <text evidence="1">The sequence shown here is derived from an EMBL/GenBank/DDBJ whole genome shotgun (WGS) entry which is preliminary data.</text>
</comment>
<protein>
    <recommendedName>
        <fullName evidence="3">Lipoprotein</fullName>
    </recommendedName>
</protein>
<proteinExistence type="predicted"/>
<dbReference type="AlphaFoldDB" id="A0A7C9FBH6"/>
<name>A0A7C9FBH6_9BACT</name>
<organism evidence="1 2">
    <name type="scientific">Salmonirosea aquatica</name>
    <dbReference type="NCBI Taxonomy" id="2654236"/>
    <lineage>
        <taxon>Bacteria</taxon>
        <taxon>Pseudomonadati</taxon>
        <taxon>Bacteroidota</taxon>
        <taxon>Cytophagia</taxon>
        <taxon>Cytophagales</taxon>
        <taxon>Spirosomataceae</taxon>
        <taxon>Salmonirosea</taxon>
    </lineage>
</organism>
<keyword evidence="2" id="KW-1185">Reference proteome</keyword>
<sequence length="127" mass="13680">MLKRPLLAIALLGSLLACESGKDDPAADALPTDDCYYSSRKTIDTFDKVEGIIVLTTAGSETEATIYYPVVAGTPYCACNLPASFLQDSLRVVFSAEQKEIYPNEKWKCQPIVLTSIATSPGKGTPE</sequence>
<evidence type="ECO:0000313" key="1">
    <source>
        <dbReference type="EMBL" id="MPR32627.1"/>
    </source>
</evidence>
<evidence type="ECO:0008006" key="3">
    <source>
        <dbReference type="Google" id="ProtNLM"/>
    </source>
</evidence>
<dbReference type="PROSITE" id="PS51257">
    <property type="entry name" value="PROKAR_LIPOPROTEIN"/>
    <property type="match status" value="1"/>
</dbReference>
<evidence type="ECO:0000313" key="2">
    <source>
        <dbReference type="Proteomes" id="UP000479293"/>
    </source>
</evidence>
<accession>A0A7C9FBH6</accession>
<dbReference type="EMBL" id="WHLY01000002">
    <property type="protein sequence ID" value="MPR32627.1"/>
    <property type="molecule type" value="Genomic_DNA"/>
</dbReference>
<dbReference type="RefSeq" id="WP_152757223.1">
    <property type="nucleotide sequence ID" value="NZ_WHLY01000002.1"/>
</dbReference>